<proteinExistence type="predicted"/>
<name>X0Y4R8_9ZZZZ</name>
<protein>
    <submittedName>
        <fullName evidence="2">Uncharacterized protein</fullName>
    </submittedName>
</protein>
<evidence type="ECO:0000313" key="2">
    <source>
        <dbReference type="EMBL" id="GAG31841.1"/>
    </source>
</evidence>
<comment type="caution">
    <text evidence="2">The sequence shown here is derived from an EMBL/GenBank/DDBJ whole genome shotgun (WGS) entry which is preliminary data.</text>
</comment>
<dbReference type="EMBL" id="BARS01045363">
    <property type="protein sequence ID" value="GAG31841.1"/>
    <property type="molecule type" value="Genomic_DNA"/>
</dbReference>
<evidence type="ECO:0000256" key="1">
    <source>
        <dbReference type="SAM" id="MobiDB-lite"/>
    </source>
</evidence>
<organism evidence="2">
    <name type="scientific">marine sediment metagenome</name>
    <dbReference type="NCBI Taxonomy" id="412755"/>
    <lineage>
        <taxon>unclassified sequences</taxon>
        <taxon>metagenomes</taxon>
        <taxon>ecological metagenomes</taxon>
    </lineage>
</organism>
<sequence length="78" mass="8627">QPSILQAITEYGDIDYPGMLASSLLSRQDLWPRLLPLIPVVGGWEKLGNLAQLAISSEQPSQGHKPKNSDERKDSRQS</sequence>
<gene>
    <name evidence="2" type="ORF">S01H1_68401</name>
</gene>
<dbReference type="AlphaFoldDB" id="X0Y4R8"/>
<reference evidence="2" key="1">
    <citation type="journal article" date="2014" name="Front. Microbiol.">
        <title>High frequency of phylogenetically diverse reductive dehalogenase-homologous genes in deep subseafloor sedimentary metagenomes.</title>
        <authorList>
            <person name="Kawai M."/>
            <person name="Futagami T."/>
            <person name="Toyoda A."/>
            <person name="Takaki Y."/>
            <person name="Nishi S."/>
            <person name="Hori S."/>
            <person name="Arai W."/>
            <person name="Tsubouchi T."/>
            <person name="Morono Y."/>
            <person name="Uchiyama I."/>
            <person name="Ito T."/>
            <person name="Fujiyama A."/>
            <person name="Inagaki F."/>
            <person name="Takami H."/>
        </authorList>
    </citation>
    <scope>NUCLEOTIDE SEQUENCE</scope>
    <source>
        <strain evidence="2">Expedition CK06-06</strain>
    </source>
</reference>
<accession>X0Y4R8</accession>
<feature type="non-terminal residue" evidence="2">
    <location>
        <position position="1"/>
    </location>
</feature>
<feature type="region of interest" description="Disordered" evidence="1">
    <location>
        <begin position="55"/>
        <end position="78"/>
    </location>
</feature>
<feature type="compositionally biased region" description="Basic and acidic residues" evidence="1">
    <location>
        <begin position="67"/>
        <end position="78"/>
    </location>
</feature>